<feature type="compositionally biased region" description="Acidic residues" evidence="1">
    <location>
        <begin position="378"/>
        <end position="387"/>
    </location>
</feature>
<dbReference type="SMART" id="SM00181">
    <property type="entry name" value="EGF"/>
    <property type="match status" value="5"/>
</dbReference>
<feature type="compositionally biased region" description="Low complexity" evidence="1">
    <location>
        <begin position="347"/>
        <end position="358"/>
    </location>
</feature>
<dbReference type="Gene3D" id="2.10.25.10">
    <property type="entry name" value="Laminin"/>
    <property type="match status" value="1"/>
</dbReference>
<comment type="caution">
    <text evidence="3">The sequence shown here is derived from an EMBL/GenBank/DDBJ whole genome shotgun (WGS) entry which is preliminary data.</text>
</comment>
<dbReference type="EMBL" id="MIGC01006572">
    <property type="protein sequence ID" value="PHJ16149.1"/>
    <property type="molecule type" value="Genomic_DNA"/>
</dbReference>
<feature type="domain" description="EGF-like" evidence="2">
    <location>
        <begin position="175"/>
        <end position="188"/>
    </location>
</feature>
<feature type="compositionally biased region" description="Pro residues" evidence="1">
    <location>
        <begin position="463"/>
        <end position="477"/>
    </location>
</feature>
<protein>
    <submittedName>
        <fullName evidence="3">Microneme protein mic3</fullName>
    </submittedName>
</protein>
<reference evidence="3 4" key="1">
    <citation type="journal article" date="2017" name="Int. J. Parasitol.">
        <title>The genome of the protozoan parasite Cystoisospora suis and a reverse vaccinology approach to identify vaccine candidates.</title>
        <authorList>
            <person name="Palmieri N."/>
            <person name="Shrestha A."/>
            <person name="Ruttkowski B."/>
            <person name="Beck T."/>
            <person name="Vogl C."/>
            <person name="Tomley F."/>
            <person name="Blake D.P."/>
            <person name="Joachim A."/>
        </authorList>
    </citation>
    <scope>NUCLEOTIDE SEQUENCE [LARGE SCALE GENOMIC DNA]</scope>
    <source>
        <strain evidence="3 4">Wien I</strain>
    </source>
</reference>
<evidence type="ECO:0000259" key="2">
    <source>
        <dbReference type="PROSITE" id="PS01186"/>
    </source>
</evidence>
<proteinExistence type="predicted"/>
<gene>
    <name evidence="3" type="ORF">CSUI_010037</name>
</gene>
<keyword evidence="4" id="KW-1185">Reference proteome</keyword>
<accession>A0A2C6KG99</accession>
<feature type="region of interest" description="Disordered" evidence="1">
    <location>
        <begin position="325"/>
        <end position="485"/>
    </location>
</feature>
<dbReference type="OrthoDB" id="331361at2759"/>
<evidence type="ECO:0000313" key="4">
    <source>
        <dbReference type="Proteomes" id="UP000221165"/>
    </source>
</evidence>
<dbReference type="GeneID" id="94433355"/>
<dbReference type="PANTHER" id="PTHR24044">
    <property type="entry name" value="NOTCH LIGAND FAMILY MEMBER"/>
    <property type="match status" value="1"/>
</dbReference>
<sequence length="535" mass="58006">MKSLTSYSVFVLTAFLASRHEHAVATAAHTRARTASGSGTLEPIETSPALRGEPSRDASFLAVGRHPDISREGTHSYLCRFSHNGGECGDRAFHKDGRTYRGASCPGNLCCSKTACQNWQCGNFCSSSWALCSTAVVYHPENSYGGNCSCAKLGRSCSANATCIDENWEGGGAICRCKEGYRGDGIECVPDSCSAEETSACSPGSCRKENGAHRCSCPEGYVEKHRDDGRSYCASSAVCQSEGHRCSSHGTCVDEPGSTYGYKCLCGIESWLSDEESPRCIDVCQDQGGIENCGPGVCISTSFQSYRCRCPEGYWSVDNESGRQMCKLPTPEGSTDGAPPEGGQVLPPTEEAGPGEMGPEPPTEEVPPEEEYHPSPPTEEESSEEEPEYHPPPEEGSSEEEPEYHPPTEEIHPEEETQPSPPTEELPPEEESYPSPPTEELPPEEESYPSPPTEELPPEEEPQPSPPVEEVPQPSPPVVQEETQDREIVNAVCDPEQCKPGECLPNKYGQMDCMCPRNYIQVVDAGFLICMFAPR</sequence>
<dbReference type="RefSeq" id="XP_067917879.1">
    <property type="nucleotide sequence ID" value="XM_068070144.1"/>
</dbReference>
<dbReference type="VEuPathDB" id="ToxoDB:CSUI_010037"/>
<dbReference type="Proteomes" id="UP000221165">
    <property type="component" value="Unassembled WGS sequence"/>
</dbReference>
<dbReference type="Gene3D" id="2.90.20.10">
    <property type="entry name" value="Plasmodium vivax P25 domain"/>
    <property type="match status" value="1"/>
</dbReference>
<name>A0A2C6KG99_9APIC</name>
<feature type="region of interest" description="Disordered" evidence="1">
    <location>
        <begin position="30"/>
        <end position="53"/>
    </location>
</feature>
<organism evidence="3 4">
    <name type="scientific">Cystoisospora suis</name>
    <dbReference type="NCBI Taxonomy" id="483139"/>
    <lineage>
        <taxon>Eukaryota</taxon>
        <taxon>Sar</taxon>
        <taxon>Alveolata</taxon>
        <taxon>Apicomplexa</taxon>
        <taxon>Conoidasida</taxon>
        <taxon>Coccidia</taxon>
        <taxon>Eucoccidiorida</taxon>
        <taxon>Eimeriorina</taxon>
        <taxon>Sarcocystidae</taxon>
        <taxon>Cystoisospora</taxon>
    </lineage>
</organism>
<dbReference type="InterPro" id="IPR000742">
    <property type="entry name" value="EGF"/>
</dbReference>
<feature type="compositionally biased region" description="Basic and acidic residues" evidence="1">
    <location>
        <begin position="403"/>
        <end position="415"/>
    </location>
</feature>
<evidence type="ECO:0000313" key="3">
    <source>
        <dbReference type="EMBL" id="PHJ16149.1"/>
    </source>
</evidence>
<dbReference type="InterPro" id="IPR050906">
    <property type="entry name" value="Notch_signaling"/>
</dbReference>
<dbReference type="PROSITE" id="PS01186">
    <property type="entry name" value="EGF_2"/>
    <property type="match status" value="1"/>
</dbReference>
<evidence type="ECO:0000256" key="1">
    <source>
        <dbReference type="SAM" id="MobiDB-lite"/>
    </source>
</evidence>
<dbReference type="AlphaFoldDB" id="A0A2C6KG99"/>